<dbReference type="Pfam" id="PF13568">
    <property type="entry name" value="OMP_b-brl_2"/>
    <property type="match status" value="1"/>
</dbReference>
<evidence type="ECO:0000313" key="4">
    <source>
        <dbReference type="Proteomes" id="UP000003160"/>
    </source>
</evidence>
<dbReference type="eggNOG" id="ENOG502Z7U1">
    <property type="taxonomic scope" value="Bacteria"/>
</dbReference>
<dbReference type="RefSeq" id="WP_007175290.1">
    <property type="nucleotide sequence ID" value="NZ_GG704784.1"/>
</dbReference>
<feature type="domain" description="Outer membrane protein beta-barrel" evidence="2">
    <location>
        <begin position="26"/>
        <end position="213"/>
    </location>
</feature>
<feature type="signal peptide" evidence="1">
    <location>
        <begin position="1"/>
        <end position="19"/>
    </location>
</feature>
<evidence type="ECO:0000256" key="1">
    <source>
        <dbReference type="SAM" id="SignalP"/>
    </source>
</evidence>
<evidence type="ECO:0000313" key="3">
    <source>
        <dbReference type="EMBL" id="EFA45495.1"/>
    </source>
</evidence>
<reference evidence="3 4" key="1">
    <citation type="submission" date="2009-10" db="EMBL/GenBank/DDBJ databases">
        <authorList>
            <person name="Qin X."/>
            <person name="Bachman B."/>
            <person name="Battles P."/>
            <person name="Bell A."/>
            <person name="Bess C."/>
            <person name="Bickham C."/>
            <person name="Chaboub L."/>
            <person name="Chen D."/>
            <person name="Coyle M."/>
            <person name="Deiros D.R."/>
            <person name="Dinh H."/>
            <person name="Forbes L."/>
            <person name="Fowler G."/>
            <person name="Francisco L."/>
            <person name="Fu Q."/>
            <person name="Gubbala S."/>
            <person name="Hale W."/>
            <person name="Han Y."/>
            <person name="Hemphill L."/>
            <person name="Highlander S.K."/>
            <person name="Hirani K."/>
            <person name="Hogues M."/>
            <person name="Jackson L."/>
            <person name="Jakkamsetti A."/>
            <person name="Javaid M."/>
            <person name="Jiang H."/>
            <person name="Korchina V."/>
            <person name="Kovar C."/>
            <person name="Lara F."/>
            <person name="Lee S."/>
            <person name="Mata R."/>
            <person name="Mathew T."/>
            <person name="Moen C."/>
            <person name="Morales K."/>
            <person name="Munidasa M."/>
            <person name="Nazareth L."/>
            <person name="Ngo R."/>
            <person name="Nguyen L."/>
            <person name="Okwuonu G."/>
            <person name="Ongeri F."/>
            <person name="Patil S."/>
            <person name="Petrosino J."/>
            <person name="Pham C."/>
            <person name="Pham P."/>
            <person name="Pu L.-L."/>
            <person name="Puazo M."/>
            <person name="Raj R."/>
            <person name="Reid J."/>
            <person name="Rouhana J."/>
            <person name="Saada N."/>
            <person name="Shang Y."/>
            <person name="Simmons D."/>
            <person name="Thornton R."/>
            <person name="Warren J."/>
            <person name="Weissenberger G."/>
            <person name="Zhang J."/>
            <person name="Zhang L."/>
            <person name="Zhou C."/>
            <person name="Zhu D."/>
            <person name="Muzny D."/>
            <person name="Worley K."/>
            <person name="Gibbs R."/>
        </authorList>
    </citation>
    <scope>NUCLEOTIDE SEQUENCE [LARGE SCALE GENOMIC DNA]</scope>
    <source>
        <strain evidence="3 4">DSM 17361</strain>
    </source>
</reference>
<dbReference type="InterPro" id="IPR025665">
    <property type="entry name" value="Beta-barrel_OMP_2"/>
</dbReference>
<dbReference type="OrthoDB" id="1467485at2"/>
<dbReference type="Proteomes" id="UP000003160">
    <property type="component" value="Unassembled WGS sequence"/>
</dbReference>
<accession>D1PT01</accession>
<keyword evidence="1" id="KW-0732">Signal</keyword>
<organism evidence="3 4">
    <name type="scientific">Hallella bergensis DSM 17361</name>
    <dbReference type="NCBI Taxonomy" id="585502"/>
    <lineage>
        <taxon>Bacteria</taxon>
        <taxon>Pseudomonadati</taxon>
        <taxon>Bacteroidota</taxon>
        <taxon>Bacteroidia</taxon>
        <taxon>Bacteroidales</taxon>
        <taxon>Prevotellaceae</taxon>
        <taxon>Hallella</taxon>
    </lineage>
</organism>
<dbReference type="EMBL" id="ACKS01000009">
    <property type="protein sequence ID" value="EFA45495.1"/>
    <property type="molecule type" value="Genomic_DNA"/>
</dbReference>
<gene>
    <name evidence="3" type="primary">porT</name>
    <name evidence="3" type="ORF">HMPREF0645_0086</name>
</gene>
<dbReference type="HOGENOM" id="CLU_082712_0_0_10"/>
<evidence type="ECO:0000259" key="2">
    <source>
        <dbReference type="Pfam" id="PF13568"/>
    </source>
</evidence>
<feature type="chain" id="PRO_5003026572" evidence="1">
    <location>
        <begin position="20"/>
        <end position="247"/>
    </location>
</feature>
<proteinExistence type="predicted"/>
<comment type="caution">
    <text evidence="3">The sequence shown here is derived from an EMBL/GenBank/DDBJ whole genome shotgun (WGS) entry which is preliminary data.</text>
</comment>
<sequence>MKRLIAVIMALLTYTQVLLAQARTVQNRPYTDLRPFHFGILVGPHVQDLEFNNVGPQVITHDDGTQQEYSITADQDRWDQGFHVGVLGELRLNRSFQFRLAPTLYFGSRHISFHNMNPQAVDTLITRAQNLKSVYIGCATDLIFGAQRLNNHRPYVFFGLNPMINLTGAQNDYIRLNRYDIFVEAGIGCDFYLPFFKLRPELKFMYGLTNSFDADHPNHIKDKTMLPYATSVNKTRAKMVAVTFYFE</sequence>
<name>D1PT01_9BACT</name>
<keyword evidence="4" id="KW-1185">Reference proteome</keyword>
<protein>
    <submittedName>
        <fullName evidence="3">PorT protein</fullName>
    </submittedName>
</protein>
<dbReference type="AlphaFoldDB" id="D1PT01"/>